<dbReference type="Proteomes" id="UP000619238">
    <property type="component" value="Unassembled WGS sequence"/>
</dbReference>
<keyword evidence="1" id="KW-1133">Transmembrane helix</keyword>
<protein>
    <recommendedName>
        <fullName evidence="4">DUF4231 domain-containing protein</fullName>
    </recommendedName>
</protein>
<sequence length="228" mass="26286">MEATKKQQLKQNIAIIIVITILTAIGLYFLRNHASKEGRELMNPMDEASRIYADKGIKNCVNITEMQADRLITLNSQLQKYKEQHEITFLKLYTYHFTSSTLFLIFSILSAMALFVITQEGWKNTSYFVKTVFLSFTALASFFGLSLSTFEQKISIDQNADTYIKYDNLQKELSNFCATSMTIKGDSITFDKFHSKIMNEATNMHGFYLEFDPESIDTSKIFDLEKKE</sequence>
<proteinExistence type="predicted"/>
<evidence type="ECO:0000313" key="3">
    <source>
        <dbReference type="Proteomes" id="UP000619238"/>
    </source>
</evidence>
<comment type="caution">
    <text evidence="2">The sequence shown here is derived from an EMBL/GenBank/DDBJ whole genome shotgun (WGS) entry which is preliminary data.</text>
</comment>
<organism evidence="2 3">
    <name type="scientific">Kordia aestuariivivens</name>
    <dbReference type="NCBI Taxonomy" id="2759037"/>
    <lineage>
        <taxon>Bacteria</taxon>
        <taxon>Pseudomonadati</taxon>
        <taxon>Bacteroidota</taxon>
        <taxon>Flavobacteriia</taxon>
        <taxon>Flavobacteriales</taxon>
        <taxon>Flavobacteriaceae</taxon>
        <taxon>Kordia</taxon>
    </lineage>
</organism>
<reference evidence="2 3" key="1">
    <citation type="submission" date="2020-07" db="EMBL/GenBank/DDBJ databases">
        <title>Description of Kordia aestuariivivens sp. nov., isolated from a tidal flat.</title>
        <authorList>
            <person name="Park S."/>
            <person name="Yoon J.-H."/>
        </authorList>
    </citation>
    <scope>NUCLEOTIDE SEQUENCE [LARGE SCALE GENOMIC DNA]</scope>
    <source>
        <strain evidence="2 3">YSTF-M3</strain>
    </source>
</reference>
<evidence type="ECO:0008006" key="4">
    <source>
        <dbReference type="Google" id="ProtNLM"/>
    </source>
</evidence>
<feature type="transmembrane region" description="Helical" evidence="1">
    <location>
        <begin position="92"/>
        <end position="115"/>
    </location>
</feature>
<keyword evidence="3" id="KW-1185">Reference proteome</keyword>
<dbReference type="RefSeq" id="WP_187564320.1">
    <property type="nucleotide sequence ID" value="NZ_JACGWS010000018.1"/>
</dbReference>
<evidence type="ECO:0000313" key="2">
    <source>
        <dbReference type="EMBL" id="MBC8757276.1"/>
    </source>
</evidence>
<keyword evidence="1" id="KW-0812">Transmembrane</keyword>
<keyword evidence="1" id="KW-0472">Membrane</keyword>
<name>A0ABR7QFC7_9FLAO</name>
<feature type="transmembrane region" description="Helical" evidence="1">
    <location>
        <begin position="127"/>
        <end position="147"/>
    </location>
</feature>
<accession>A0ABR7QFC7</accession>
<dbReference type="EMBL" id="JACGWS010000018">
    <property type="protein sequence ID" value="MBC8757276.1"/>
    <property type="molecule type" value="Genomic_DNA"/>
</dbReference>
<evidence type="ECO:0000256" key="1">
    <source>
        <dbReference type="SAM" id="Phobius"/>
    </source>
</evidence>
<gene>
    <name evidence="2" type="ORF">H2O64_21580</name>
</gene>
<feature type="transmembrane region" description="Helical" evidence="1">
    <location>
        <begin position="12"/>
        <end position="30"/>
    </location>
</feature>